<feature type="non-terminal residue" evidence="2">
    <location>
        <position position="1"/>
    </location>
</feature>
<feature type="non-terminal residue" evidence="2">
    <location>
        <position position="37"/>
    </location>
</feature>
<dbReference type="EMBL" id="CADCWC010000203">
    <property type="protein sequence ID" value="CAA9534942.1"/>
    <property type="molecule type" value="Genomic_DNA"/>
</dbReference>
<feature type="region of interest" description="Disordered" evidence="1">
    <location>
        <begin position="1"/>
        <end position="37"/>
    </location>
</feature>
<feature type="compositionally biased region" description="Basic and acidic residues" evidence="1">
    <location>
        <begin position="11"/>
        <end position="29"/>
    </location>
</feature>
<evidence type="ECO:0000313" key="2">
    <source>
        <dbReference type="EMBL" id="CAA9534942.1"/>
    </source>
</evidence>
<protein>
    <submittedName>
        <fullName evidence="2">Uncharacterized protein</fullName>
    </submittedName>
</protein>
<accession>A0A6J4TY84</accession>
<name>A0A6J4TY84_9ACTN</name>
<gene>
    <name evidence="2" type="ORF">AVDCRST_MAG79-1269</name>
</gene>
<evidence type="ECO:0000256" key="1">
    <source>
        <dbReference type="SAM" id="MobiDB-lite"/>
    </source>
</evidence>
<sequence length="37" mass="3667">ARAGNASGRAADGEGRGGKTGTRGREPPRSTRGSRGV</sequence>
<proteinExistence type="predicted"/>
<dbReference type="AlphaFoldDB" id="A0A6J4TY84"/>
<organism evidence="2">
    <name type="scientific">uncultured Thermoleophilia bacterium</name>
    <dbReference type="NCBI Taxonomy" id="1497501"/>
    <lineage>
        <taxon>Bacteria</taxon>
        <taxon>Bacillati</taxon>
        <taxon>Actinomycetota</taxon>
        <taxon>Thermoleophilia</taxon>
        <taxon>environmental samples</taxon>
    </lineage>
</organism>
<reference evidence="2" key="1">
    <citation type="submission" date="2020-02" db="EMBL/GenBank/DDBJ databases">
        <authorList>
            <person name="Meier V. D."/>
        </authorList>
    </citation>
    <scope>NUCLEOTIDE SEQUENCE</scope>
    <source>
        <strain evidence="2">AVDCRST_MAG79</strain>
    </source>
</reference>